<name>F9XXH2_OLEA2</name>
<gene>
    <name evidence="1" type="ordered locus">Dde_4033</name>
</gene>
<evidence type="ECO:0000313" key="2">
    <source>
        <dbReference type="Proteomes" id="UP000002710"/>
    </source>
</evidence>
<dbReference type="KEGG" id="dde:Dde_4033"/>
<dbReference type="HOGENOM" id="CLU_1037173_0_0_7"/>
<evidence type="ECO:0000313" key="1">
    <source>
        <dbReference type="EMBL" id="AEL79437.1"/>
    </source>
</evidence>
<dbReference type="Proteomes" id="UP000002710">
    <property type="component" value="Chromosome"/>
</dbReference>
<reference evidence="1 2" key="1">
    <citation type="journal article" date="2011" name="J. Bacteriol.">
        <title>Complete genome sequence and updated annotation of Desulfovibrio alaskensis G20.</title>
        <authorList>
            <person name="Hauser L.J."/>
            <person name="Land M.L."/>
            <person name="Brown S.D."/>
            <person name="Larimer F."/>
            <person name="Keller K.L."/>
            <person name="Rapp-Giles B.J."/>
            <person name="Price M.N."/>
            <person name="Lin M."/>
            <person name="Bruce D.C."/>
            <person name="Detter J.C."/>
            <person name="Tapia R."/>
            <person name="Han C.S."/>
            <person name="Goodwin L.A."/>
            <person name="Cheng J.F."/>
            <person name="Pitluck S."/>
            <person name="Copeland A."/>
            <person name="Lucas S."/>
            <person name="Nolan M."/>
            <person name="Lapidus A.L."/>
            <person name="Palumbo A.V."/>
            <person name="Wall J.D."/>
        </authorList>
    </citation>
    <scope>NUCLEOTIDE SEQUENCE [LARGE SCALE GENOMIC DNA]</scope>
    <source>
        <strain evidence="2">ATCC BAA 1058 / DSM 17464 / G20</strain>
    </source>
</reference>
<keyword evidence="2" id="KW-1185">Reference proteome</keyword>
<dbReference type="AlphaFoldDB" id="F9XXH2"/>
<dbReference type="STRING" id="207559.Dde_4033"/>
<proteinExistence type="predicted"/>
<protein>
    <submittedName>
        <fullName evidence="1">Uncharacterized protein</fullName>
    </submittedName>
</protein>
<accession>F9XXH2</accession>
<sequence length="268" mass="31118">MIPQNRYRLNEYQISKMADGRLWWNSHTGFAIQIGGPCYIYGNVLLMGDRRGEENGFMKSEFLDYLKNFPLWNGTRYYCFSSAIMDTATGGHLSEERLQRLTRLPTAPDFDAIVDGKAETFKLGKYQISISIEGDIKWKSYSGISQIIEGSVLIESDILFIGPKLCDAPEKSKREFIHTLQSLPKWNRTTFWCRSLALQPVSTDKKRSAHVVVKSAKILQPAEREFRNHQRKFVQEMWPHVTDVSAKWASRIRTKWIEKKKAFRNKID</sequence>
<dbReference type="EMBL" id="CP000112">
    <property type="protein sequence ID" value="AEL79437.1"/>
    <property type="molecule type" value="Genomic_DNA"/>
</dbReference>
<organism evidence="1 2">
    <name type="scientific">Oleidesulfovibrio alaskensis (strain ATCC BAA-1058 / DSM 17464 / G20)</name>
    <name type="common">Desulfovibrio alaskensis</name>
    <dbReference type="NCBI Taxonomy" id="207559"/>
    <lineage>
        <taxon>Bacteria</taxon>
        <taxon>Pseudomonadati</taxon>
        <taxon>Thermodesulfobacteriota</taxon>
        <taxon>Desulfovibrionia</taxon>
        <taxon>Desulfovibrionales</taxon>
        <taxon>Desulfovibrionaceae</taxon>
        <taxon>Oleidesulfovibrio</taxon>
    </lineage>
</organism>